<name>A0A5M3N790_CONPW</name>
<evidence type="ECO:0000313" key="3">
    <source>
        <dbReference type="EMBL" id="EIW87320.1"/>
    </source>
</evidence>
<dbReference type="GO" id="GO:0006508">
    <property type="term" value="P:proteolysis"/>
    <property type="evidence" value="ECO:0007669"/>
    <property type="project" value="InterPro"/>
</dbReference>
<dbReference type="RefSeq" id="XP_007763848.1">
    <property type="nucleotide sequence ID" value="XM_007765658.1"/>
</dbReference>
<dbReference type="InterPro" id="IPR013320">
    <property type="entry name" value="ConA-like_dom_sf"/>
</dbReference>
<protein>
    <submittedName>
        <fullName evidence="3">Uncharacterized protein</fullName>
    </submittedName>
</protein>
<evidence type="ECO:0000256" key="1">
    <source>
        <dbReference type="PIRSR" id="PIRSR600250-50"/>
    </source>
</evidence>
<keyword evidence="2" id="KW-0732">Signal</keyword>
<feature type="active site" description="Proton acceptor" evidence="1">
    <location>
        <position position="174"/>
    </location>
</feature>
<dbReference type="AlphaFoldDB" id="A0A5M3N790"/>
<dbReference type="Pfam" id="PF01828">
    <property type="entry name" value="Peptidase_A4"/>
    <property type="match status" value="1"/>
</dbReference>
<dbReference type="SUPFAM" id="SSF49899">
    <property type="entry name" value="Concanavalin A-like lectins/glucanases"/>
    <property type="match status" value="1"/>
</dbReference>
<dbReference type="Gene3D" id="2.60.120.700">
    <property type="entry name" value="Peptidase G1"/>
    <property type="match status" value="1"/>
</dbReference>
<keyword evidence="4" id="KW-1185">Reference proteome</keyword>
<organism evidence="3 4">
    <name type="scientific">Coniophora puteana (strain RWD-64-598)</name>
    <name type="common">Brown rot fungus</name>
    <dbReference type="NCBI Taxonomy" id="741705"/>
    <lineage>
        <taxon>Eukaryota</taxon>
        <taxon>Fungi</taxon>
        <taxon>Dikarya</taxon>
        <taxon>Basidiomycota</taxon>
        <taxon>Agaricomycotina</taxon>
        <taxon>Agaricomycetes</taxon>
        <taxon>Agaricomycetidae</taxon>
        <taxon>Boletales</taxon>
        <taxon>Coniophorineae</taxon>
        <taxon>Coniophoraceae</taxon>
        <taxon>Coniophora</taxon>
    </lineage>
</organism>
<dbReference type="GeneID" id="19199243"/>
<feature type="signal peptide" evidence="2">
    <location>
        <begin position="1"/>
        <end position="16"/>
    </location>
</feature>
<dbReference type="GO" id="GO:0070007">
    <property type="term" value="F:glutamic-type endopeptidase activity"/>
    <property type="evidence" value="ECO:0007669"/>
    <property type="project" value="InterPro"/>
</dbReference>
<comment type="caution">
    <text evidence="3">The sequence shown here is derived from an EMBL/GenBank/DDBJ whole genome shotgun (WGS) entry which is preliminary data.</text>
</comment>
<dbReference type="PANTHER" id="PTHR37536">
    <property type="entry name" value="PUTATIVE (AFU_ORTHOLOGUE AFUA_3G02970)-RELATED"/>
    <property type="match status" value="1"/>
</dbReference>
<evidence type="ECO:0000313" key="4">
    <source>
        <dbReference type="Proteomes" id="UP000053558"/>
    </source>
</evidence>
<dbReference type="InterPro" id="IPR038656">
    <property type="entry name" value="Peptidase_G1_sf"/>
</dbReference>
<dbReference type="OrthoDB" id="2862635at2759"/>
<dbReference type="InterPro" id="IPR000250">
    <property type="entry name" value="Peptidase_G1"/>
</dbReference>
<feature type="chain" id="PRO_5024361607" evidence="2">
    <location>
        <begin position="17"/>
        <end position="236"/>
    </location>
</feature>
<sequence length="236" mass="24396">MASFLVSALLASVAVASPLTGGVPTNVKVLSAEDPAYEQLNSNWAGAVLRKDGGTFQAVTGSFKVPKPTGEGSAAIWVGVDGMDCGVILQTGVDASIKGGQVSYSSWYEWFPDPSYTFDNIDFAAGDDVTLTATTHSTTTGTVTIENKTKNQKVTKDVSSTSALCQKNAEWIVEDYSSGGLVEFDNFGTVTFTSATATTGSGSVGPDGATIVDIAQNGTQLTQSSVANGQVTIKHT</sequence>
<evidence type="ECO:0000256" key="2">
    <source>
        <dbReference type="SAM" id="SignalP"/>
    </source>
</evidence>
<reference evidence="4" key="1">
    <citation type="journal article" date="2012" name="Science">
        <title>The Paleozoic origin of enzymatic lignin decomposition reconstructed from 31 fungal genomes.</title>
        <authorList>
            <person name="Floudas D."/>
            <person name="Binder M."/>
            <person name="Riley R."/>
            <person name="Barry K."/>
            <person name="Blanchette R.A."/>
            <person name="Henrissat B."/>
            <person name="Martinez A.T."/>
            <person name="Otillar R."/>
            <person name="Spatafora J.W."/>
            <person name="Yadav J.S."/>
            <person name="Aerts A."/>
            <person name="Benoit I."/>
            <person name="Boyd A."/>
            <person name="Carlson A."/>
            <person name="Copeland A."/>
            <person name="Coutinho P.M."/>
            <person name="de Vries R.P."/>
            <person name="Ferreira P."/>
            <person name="Findley K."/>
            <person name="Foster B."/>
            <person name="Gaskell J."/>
            <person name="Glotzer D."/>
            <person name="Gorecki P."/>
            <person name="Heitman J."/>
            <person name="Hesse C."/>
            <person name="Hori C."/>
            <person name="Igarashi K."/>
            <person name="Jurgens J.A."/>
            <person name="Kallen N."/>
            <person name="Kersten P."/>
            <person name="Kohler A."/>
            <person name="Kuees U."/>
            <person name="Kumar T.K.A."/>
            <person name="Kuo A."/>
            <person name="LaButti K."/>
            <person name="Larrondo L.F."/>
            <person name="Lindquist E."/>
            <person name="Ling A."/>
            <person name="Lombard V."/>
            <person name="Lucas S."/>
            <person name="Lundell T."/>
            <person name="Martin R."/>
            <person name="McLaughlin D.J."/>
            <person name="Morgenstern I."/>
            <person name="Morin E."/>
            <person name="Murat C."/>
            <person name="Nagy L.G."/>
            <person name="Nolan M."/>
            <person name="Ohm R.A."/>
            <person name="Patyshakuliyeva A."/>
            <person name="Rokas A."/>
            <person name="Ruiz-Duenas F.J."/>
            <person name="Sabat G."/>
            <person name="Salamov A."/>
            <person name="Samejima M."/>
            <person name="Schmutz J."/>
            <person name="Slot J.C."/>
            <person name="St John F."/>
            <person name="Stenlid J."/>
            <person name="Sun H."/>
            <person name="Sun S."/>
            <person name="Syed K."/>
            <person name="Tsang A."/>
            <person name="Wiebenga A."/>
            <person name="Young D."/>
            <person name="Pisabarro A."/>
            <person name="Eastwood D.C."/>
            <person name="Martin F."/>
            <person name="Cullen D."/>
            <person name="Grigoriev I.V."/>
            <person name="Hibbett D.S."/>
        </authorList>
    </citation>
    <scope>NUCLEOTIDE SEQUENCE [LARGE SCALE GENOMIC DNA]</scope>
    <source>
        <strain evidence="4">RWD-64-598 SS2</strain>
    </source>
</reference>
<accession>A0A5M3N790</accession>
<proteinExistence type="predicted"/>
<dbReference type="EMBL" id="JH711573">
    <property type="protein sequence ID" value="EIW87320.1"/>
    <property type="molecule type" value="Genomic_DNA"/>
</dbReference>
<dbReference type="KEGG" id="cput:CONPUDRAFT_116513"/>
<gene>
    <name evidence="3" type="ORF">CONPUDRAFT_116513</name>
</gene>
<dbReference type="Proteomes" id="UP000053558">
    <property type="component" value="Unassembled WGS sequence"/>
</dbReference>
<dbReference type="PRINTS" id="PR00977">
    <property type="entry name" value="SCYTLDPTASE"/>
</dbReference>
<dbReference type="PANTHER" id="PTHR37536:SF1">
    <property type="entry name" value="ASPERGILLOPEPSIN, PUTAITVE (AFU_ORTHOLOGUE AFUA_7G01200)"/>
    <property type="match status" value="1"/>
</dbReference>
<dbReference type="CDD" id="cd13426">
    <property type="entry name" value="Peptidase_G1"/>
    <property type="match status" value="1"/>
</dbReference>